<dbReference type="Gene3D" id="3.90.660.10">
    <property type="match status" value="1"/>
</dbReference>
<dbReference type="SUPFAM" id="SSF51905">
    <property type="entry name" value="FAD/NAD(P)-binding domain"/>
    <property type="match status" value="1"/>
</dbReference>
<organism evidence="5 6">
    <name type="scientific">Scopulibacillus darangshiensis</name>
    <dbReference type="NCBI Taxonomy" id="442528"/>
    <lineage>
        <taxon>Bacteria</taxon>
        <taxon>Bacillati</taxon>
        <taxon>Bacillota</taxon>
        <taxon>Bacilli</taxon>
        <taxon>Bacillales</taxon>
        <taxon>Sporolactobacillaceae</taxon>
        <taxon>Scopulibacillus</taxon>
    </lineage>
</organism>
<protein>
    <submittedName>
        <fullName evidence="5">Monoamine oxidase</fullName>
    </submittedName>
</protein>
<gene>
    <name evidence="5" type="ORF">EV207_1091</name>
</gene>
<dbReference type="InterPro" id="IPR001613">
    <property type="entry name" value="Flavin_amine_oxidase"/>
</dbReference>
<name>A0A4R2P5R8_9BACL</name>
<dbReference type="AlphaFoldDB" id="A0A4R2P5R8"/>
<comment type="caution">
    <text evidence="5">The sequence shown here is derived from an EMBL/GenBank/DDBJ whole genome shotgun (WGS) entry which is preliminary data.</text>
</comment>
<accession>A0A4R2P5R8</accession>
<comment type="cofactor">
    <cofactor evidence="1">
        <name>FAD</name>
        <dbReference type="ChEBI" id="CHEBI:57692"/>
    </cofactor>
</comment>
<dbReference type="EMBL" id="SLXK01000009">
    <property type="protein sequence ID" value="TCP29548.1"/>
    <property type="molecule type" value="Genomic_DNA"/>
</dbReference>
<feature type="binding site" evidence="3">
    <location>
        <position position="86"/>
    </location>
    <ligand>
        <name>substrate</name>
    </ligand>
</feature>
<dbReference type="GO" id="GO:0001716">
    <property type="term" value="F:L-amino-acid oxidase activity"/>
    <property type="evidence" value="ECO:0007669"/>
    <property type="project" value="TreeGrafter"/>
</dbReference>
<dbReference type="Pfam" id="PF01593">
    <property type="entry name" value="Amino_oxidase"/>
    <property type="match status" value="1"/>
</dbReference>
<reference evidence="5 6" key="1">
    <citation type="submission" date="2019-03" db="EMBL/GenBank/DDBJ databases">
        <title>Genomic Encyclopedia of Type Strains, Phase IV (KMG-IV): sequencing the most valuable type-strain genomes for metagenomic binning, comparative biology and taxonomic classification.</title>
        <authorList>
            <person name="Goeker M."/>
        </authorList>
    </citation>
    <scope>NUCLEOTIDE SEQUENCE [LARGE SCALE GENOMIC DNA]</scope>
    <source>
        <strain evidence="5 6">DSM 19377</strain>
    </source>
</reference>
<dbReference type="GO" id="GO:0009063">
    <property type="term" value="P:amino acid catabolic process"/>
    <property type="evidence" value="ECO:0007669"/>
    <property type="project" value="TreeGrafter"/>
</dbReference>
<evidence type="ECO:0000313" key="5">
    <source>
        <dbReference type="EMBL" id="TCP29548.1"/>
    </source>
</evidence>
<dbReference type="PANTHER" id="PTHR10742">
    <property type="entry name" value="FLAVIN MONOAMINE OXIDASE"/>
    <property type="match status" value="1"/>
</dbReference>
<keyword evidence="6" id="KW-1185">Reference proteome</keyword>
<dbReference type="InterPro" id="IPR036188">
    <property type="entry name" value="FAD/NAD-bd_sf"/>
</dbReference>
<dbReference type="SUPFAM" id="SSF54373">
    <property type="entry name" value="FAD-linked reductases, C-terminal domain"/>
    <property type="match status" value="1"/>
</dbReference>
<evidence type="ECO:0000256" key="2">
    <source>
        <dbReference type="ARBA" id="ARBA00023002"/>
    </source>
</evidence>
<dbReference type="PANTHER" id="PTHR10742:SF342">
    <property type="entry name" value="AMINE OXIDASE"/>
    <property type="match status" value="1"/>
</dbReference>
<evidence type="ECO:0000256" key="1">
    <source>
        <dbReference type="ARBA" id="ARBA00001974"/>
    </source>
</evidence>
<dbReference type="Proteomes" id="UP000295416">
    <property type="component" value="Unassembled WGS sequence"/>
</dbReference>
<sequence length="493" mass="55567">MADYKPSSLSYEEMLFTIRQGLRPTQLPKKIIVAGAGMAGLVAASLLKKAGHSVTILEANDRIGGRVYTLRYPFVDDLYLDVGAMRIPNTHHLVLAYLEKFRLPINEFKNTTPQDLIYANGIKTNLRTYWQNPDILKYPVAPHEKGKTAEELLLSAIKPVIDFIQQDPLNNWPVVLKRFDSYSMGDFLRYNPVGASLSPGALEMVEVIIDLEGFLELAFTSILREFLPLLNLNMSYYEVEGGNDRLPKAFIPYLKEDILLGHRMTKIRHHNDGKVTIRATQTTSLRQLEFTADLAIVTVPFSVLSIIDIEPRHTFSHNKYKAIRELHYASSTKIGLQFTHRFWEKEGLRGGKLITDMPIRFAYYPSHLIGSSGSGIILASYTWEDDTLPWDSLPESSRIRHALDNLATVHGNSIYDAFLTGASQSWAHDRFTGGGAFSLFKPSQQTELFPYIYAPEGSVHFAGDHTSTLPAWMEGAIQSGIRVAHEINDLPRR</sequence>
<evidence type="ECO:0000259" key="4">
    <source>
        <dbReference type="Pfam" id="PF01593"/>
    </source>
</evidence>
<proteinExistence type="predicted"/>
<feature type="binding site" evidence="3">
    <location>
        <begin position="58"/>
        <end position="59"/>
    </location>
    <ligand>
        <name>FAD</name>
        <dbReference type="ChEBI" id="CHEBI:57692"/>
    </ligand>
</feature>
<dbReference type="Gene3D" id="3.50.50.60">
    <property type="entry name" value="FAD/NAD(P)-binding domain"/>
    <property type="match status" value="1"/>
</dbReference>
<evidence type="ECO:0000256" key="3">
    <source>
        <dbReference type="PIRSR" id="PIRSR601613-1"/>
    </source>
</evidence>
<dbReference type="Gene3D" id="1.10.405.10">
    <property type="entry name" value="Guanine Nucleotide Dissociation Inhibitor, domain 1"/>
    <property type="match status" value="1"/>
</dbReference>
<feature type="binding site" evidence="3">
    <location>
        <begin position="83"/>
        <end position="86"/>
    </location>
    <ligand>
        <name>FAD</name>
        <dbReference type="ChEBI" id="CHEBI:57692"/>
    </ligand>
</feature>
<dbReference type="InterPro" id="IPR050281">
    <property type="entry name" value="Flavin_monoamine_oxidase"/>
</dbReference>
<dbReference type="InterPro" id="IPR002937">
    <property type="entry name" value="Amino_oxidase"/>
</dbReference>
<evidence type="ECO:0000313" key="6">
    <source>
        <dbReference type="Proteomes" id="UP000295416"/>
    </source>
</evidence>
<keyword evidence="2" id="KW-0560">Oxidoreductase</keyword>
<dbReference type="PRINTS" id="PR00757">
    <property type="entry name" value="AMINEOXDASEF"/>
</dbReference>
<feature type="domain" description="Amine oxidase" evidence="4">
    <location>
        <begin position="38"/>
        <end position="487"/>
    </location>
</feature>